<dbReference type="SUPFAM" id="SSF49785">
    <property type="entry name" value="Galactose-binding domain-like"/>
    <property type="match status" value="1"/>
</dbReference>
<dbReference type="InterPro" id="IPR011008">
    <property type="entry name" value="Dimeric_a/b-barrel"/>
</dbReference>
<dbReference type="SUPFAM" id="SSF54909">
    <property type="entry name" value="Dimeric alpha+beta barrel"/>
    <property type="match status" value="1"/>
</dbReference>
<dbReference type="Gene3D" id="2.60.120.260">
    <property type="entry name" value="Galactose-binding domain-like"/>
    <property type="match status" value="1"/>
</dbReference>
<dbReference type="Gene3D" id="3.30.70.100">
    <property type="match status" value="1"/>
</dbReference>
<comment type="caution">
    <text evidence="3">The sequence shown here is derived from an EMBL/GenBank/DDBJ whole genome shotgun (WGS) entry which is preliminary data.</text>
</comment>
<evidence type="ECO:0000313" key="3">
    <source>
        <dbReference type="EMBL" id="KAK1762681.1"/>
    </source>
</evidence>
<reference evidence="3" key="1">
    <citation type="submission" date="2023-06" db="EMBL/GenBank/DDBJ databases">
        <title>Genome-scale phylogeny and comparative genomics of the fungal order Sordariales.</title>
        <authorList>
            <consortium name="Lawrence Berkeley National Laboratory"/>
            <person name="Hensen N."/>
            <person name="Bonometti L."/>
            <person name="Westerberg I."/>
            <person name="Brannstrom I.O."/>
            <person name="Guillou S."/>
            <person name="Cros-Aarteil S."/>
            <person name="Calhoun S."/>
            <person name="Haridas S."/>
            <person name="Kuo A."/>
            <person name="Mondo S."/>
            <person name="Pangilinan J."/>
            <person name="Riley R."/>
            <person name="Labutti K."/>
            <person name="Andreopoulos B."/>
            <person name="Lipzen A."/>
            <person name="Chen C."/>
            <person name="Yanf M."/>
            <person name="Daum C."/>
            <person name="Ng V."/>
            <person name="Clum A."/>
            <person name="Steindorff A."/>
            <person name="Ohm R."/>
            <person name="Martin F."/>
            <person name="Silar P."/>
            <person name="Natvig D."/>
            <person name="Lalanne C."/>
            <person name="Gautier V."/>
            <person name="Ament-Velasquez S.L."/>
            <person name="Kruys A."/>
            <person name="Hutchinson M.I."/>
            <person name="Powell A.J."/>
            <person name="Barry K."/>
            <person name="Miller A.N."/>
            <person name="Grigoriev I.V."/>
            <person name="Debuchy R."/>
            <person name="Gladieux P."/>
            <person name="Thoren M.H."/>
            <person name="Johannesson H."/>
        </authorList>
    </citation>
    <scope>NUCLEOTIDE SEQUENCE</scope>
    <source>
        <strain evidence="3">8032-3</strain>
    </source>
</reference>
<organism evidence="3 4">
    <name type="scientific">Phialemonium atrogriseum</name>
    <dbReference type="NCBI Taxonomy" id="1093897"/>
    <lineage>
        <taxon>Eukaryota</taxon>
        <taxon>Fungi</taxon>
        <taxon>Dikarya</taxon>
        <taxon>Ascomycota</taxon>
        <taxon>Pezizomycotina</taxon>
        <taxon>Sordariomycetes</taxon>
        <taxon>Sordariomycetidae</taxon>
        <taxon>Cephalothecales</taxon>
        <taxon>Cephalothecaceae</taxon>
        <taxon>Phialemonium</taxon>
    </lineage>
</organism>
<dbReference type="Pfam" id="PF08530">
    <property type="entry name" value="PepX_C"/>
    <property type="match status" value="1"/>
</dbReference>
<proteinExistence type="predicted"/>
<dbReference type="InterPro" id="IPR013736">
    <property type="entry name" value="Xaa-Pro_dipept_C"/>
</dbReference>
<dbReference type="InterPro" id="IPR000383">
    <property type="entry name" value="Xaa-Pro-like_dom"/>
</dbReference>
<evidence type="ECO:0000313" key="4">
    <source>
        <dbReference type="Proteomes" id="UP001244011"/>
    </source>
</evidence>
<dbReference type="InterPro" id="IPR029058">
    <property type="entry name" value="AB_hydrolase_fold"/>
</dbReference>
<dbReference type="EMBL" id="MU839034">
    <property type="protein sequence ID" value="KAK1762681.1"/>
    <property type="molecule type" value="Genomic_DNA"/>
</dbReference>
<accession>A0AAJ0BV84</accession>
<dbReference type="Proteomes" id="UP001244011">
    <property type="component" value="Unassembled WGS sequence"/>
</dbReference>
<dbReference type="Pfam" id="PF02129">
    <property type="entry name" value="Peptidase_S15"/>
    <property type="match status" value="1"/>
</dbReference>
<sequence length="825" mass="93318">MTGPREHVLLTLGELEKARRLGTWTKANDPSLRGCGEPSPRTETRNNMIIDIDVAIETRDGTTLRANIYRPEQQGSARLPVIFNYTAYGKDGAIDMATFPPQSGIDESRMTPDYQFESTDCQWWCPRGYVCATVDVRGSFKSDGDKSYYSRDVGLDGYDVVEWLGAQEWSNGKVGMYGASGFAMVQWLVAAERPPALAAIMPFDGMTDLYREMAHKGGIPETQFTMVYPHLFNWGKGLVEDSQAVAEQHPFFDEYWQSKIPRLDNIVCPAYVACSWGDHGIHTRGTLHGWRTLSSKDKYLEIHPYQKWEYAMTEESLKRQLAFFDTYLAGKDTEVRYWPKVRFAMRERFYVSEWRYTSSFPFPNTEYTRFYPHPSGGLSSLAQPEAHSMSYDAREGAAVFELPMLQSFEFAGYAKLRLWVEAQGNDNMDLFITLRKVDAAGNEVCFPWLTINDNGPIAFGFLRASRRELDSTKSTEYRPYHSHSRDLLLQPGEIVPLDIEILPTSCRFRPGDRLQVHICGHDYKEYPPFIPVSRHTNTVNKGTHVIHFGGNYDSHLILPVIPPVPGSILRNPTTVKLVMAGKRVKGWPDEKFIQEYQVVHADMTRQAAQFDPLLLGYRQVLAVPKPMHTYFGKDAGDWDCISQLSWSSMTALSSHLKAPEYQAHAGKHVFTEPQTLGSVCQAVGEIMLDPVTYEKRKPGFMVFAYLSKQTAGIREQVPEKDLEERLATVAKAAAGTDLLRYVINRDISPSDPTDFFRGTPFMQGRWGETGATEQYWFANAAAASTFFADGDRKEALVELPTSLSGESSLFIAGKESVVFSKRRNF</sequence>
<dbReference type="AlphaFoldDB" id="A0AAJ0BV84"/>
<dbReference type="InterPro" id="IPR050585">
    <property type="entry name" value="Xaa-Pro_dipeptidyl-ppase/CocE"/>
</dbReference>
<protein>
    <submittedName>
        <fullName evidence="3">Alpha/Beta hydrolase protein</fullName>
    </submittedName>
</protein>
<keyword evidence="1 3" id="KW-0378">Hydrolase</keyword>
<dbReference type="Gene3D" id="1.10.3020.20">
    <property type="match status" value="1"/>
</dbReference>
<dbReference type="GeneID" id="85308861"/>
<feature type="domain" description="Xaa-Pro dipeptidyl-peptidase C-terminal" evidence="2">
    <location>
        <begin position="321"/>
        <end position="557"/>
    </location>
</feature>
<dbReference type="InterPro" id="IPR005674">
    <property type="entry name" value="CocE/Ser_esterase"/>
</dbReference>
<dbReference type="GO" id="GO:0008239">
    <property type="term" value="F:dipeptidyl-peptidase activity"/>
    <property type="evidence" value="ECO:0007669"/>
    <property type="project" value="InterPro"/>
</dbReference>
<name>A0AAJ0BV84_9PEZI</name>
<dbReference type="Gene3D" id="3.40.50.1820">
    <property type="entry name" value="alpha/beta hydrolase"/>
    <property type="match status" value="1"/>
</dbReference>
<evidence type="ECO:0000256" key="1">
    <source>
        <dbReference type="ARBA" id="ARBA00022801"/>
    </source>
</evidence>
<evidence type="ECO:0000259" key="2">
    <source>
        <dbReference type="SMART" id="SM00939"/>
    </source>
</evidence>
<dbReference type="PANTHER" id="PTHR43056">
    <property type="entry name" value="PEPTIDASE S9 PROLYL OLIGOPEPTIDASE"/>
    <property type="match status" value="1"/>
</dbReference>
<dbReference type="SMART" id="SM00939">
    <property type="entry name" value="PepX_C"/>
    <property type="match status" value="1"/>
</dbReference>
<gene>
    <name evidence="3" type="ORF">QBC33DRAFT_500562</name>
</gene>
<dbReference type="InterPro" id="IPR008979">
    <property type="entry name" value="Galactose-bd-like_sf"/>
</dbReference>
<dbReference type="PANTHER" id="PTHR43056:SF10">
    <property type="entry name" value="COCE_NOND FAMILY, PUTATIVE (AFU_ORTHOLOGUE AFUA_7G00600)-RELATED"/>
    <property type="match status" value="1"/>
</dbReference>
<dbReference type="RefSeq" id="XP_060278894.1">
    <property type="nucleotide sequence ID" value="XM_060425674.1"/>
</dbReference>
<dbReference type="SUPFAM" id="SSF53474">
    <property type="entry name" value="alpha/beta-Hydrolases"/>
    <property type="match status" value="1"/>
</dbReference>
<dbReference type="NCBIfam" id="TIGR00976">
    <property type="entry name" value="CocE_NonD"/>
    <property type="match status" value="2"/>
</dbReference>
<keyword evidence="4" id="KW-1185">Reference proteome</keyword>